<reference evidence="3" key="3">
    <citation type="journal article" date="2005" name="Nature">
        <title>The map-based sequence of the rice genome.</title>
        <authorList>
            <consortium name="International rice genome sequencing project (IRGSP)"/>
            <person name="Matsumoto T."/>
            <person name="Wu J."/>
            <person name="Kanamori H."/>
            <person name="Katayose Y."/>
            <person name="Fujisawa M."/>
            <person name="Namiki N."/>
            <person name="Mizuno H."/>
            <person name="Yamamoto K."/>
            <person name="Antonio B.A."/>
            <person name="Baba T."/>
            <person name="Sakata K."/>
            <person name="Nagamura Y."/>
            <person name="Aoki H."/>
            <person name="Arikawa K."/>
            <person name="Arita K."/>
            <person name="Bito T."/>
            <person name="Chiden Y."/>
            <person name="Fujitsuka N."/>
            <person name="Fukunaka R."/>
            <person name="Hamada M."/>
            <person name="Harada C."/>
            <person name="Hayashi A."/>
            <person name="Hijishita S."/>
            <person name="Honda M."/>
            <person name="Hosokawa S."/>
            <person name="Ichikawa Y."/>
            <person name="Idonuma A."/>
            <person name="Iijima M."/>
            <person name="Ikeda M."/>
            <person name="Ikeno M."/>
            <person name="Ito K."/>
            <person name="Ito S."/>
            <person name="Ito T."/>
            <person name="Ito Y."/>
            <person name="Ito Y."/>
            <person name="Iwabuchi A."/>
            <person name="Kamiya K."/>
            <person name="Karasawa W."/>
            <person name="Kurita K."/>
            <person name="Katagiri S."/>
            <person name="Kikuta A."/>
            <person name="Kobayashi H."/>
            <person name="Kobayashi N."/>
            <person name="Machita K."/>
            <person name="Maehara T."/>
            <person name="Masukawa M."/>
            <person name="Mizubayashi T."/>
            <person name="Mukai Y."/>
            <person name="Nagasaki H."/>
            <person name="Nagata Y."/>
            <person name="Naito S."/>
            <person name="Nakashima M."/>
            <person name="Nakama Y."/>
            <person name="Nakamichi Y."/>
            <person name="Nakamura M."/>
            <person name="Meguro A."/>
            <person name="Negishi M."/>
            <person name="Ohta I."/>
            <person name="Ohta T."/>
            <person name="Okamoto M."/>
            <person name="Ono N."/>
            <person name="Saji S."/>
            <person name="Sakaguchi M."/>
            <person name="Sakai K."/>
            <person name="Shibata M."/>
            <person name="Shimokawa T."/>
            <person name="Song J."/>
            <person name="Takazaki Y."/>
            <person name="Terasawa K."/>
            <person name="Tsugane M."/>
            <person name="Tsuji K."/>
            <person name="Ueda S."/>
            <person name="Waki K."/>
            <person name="Yamagata H."/>
            <person name="Yamamoto M."/>
            <person name="Yamamoto S."/>
            <person name="Yamane H."/>
            <person name="Yoshiki S."/>
            <person name="Yoshihara R."/>
            <person name="Yukawa K."/>
            <person name="Zhong H."/>
            <person name="Yano M."/>
            <person name="Yuan Q."/>
            <person name="Ouyang S."/>
            <person name="Liu J."/>
            <person name="Jones K.M."/>
            <person name="Gansberger K."/>
            <person name="Moffat K."/>
            <person name="Hill J."/>
            <person name="Bera J."/>
            <person name="Fadrosh D."/>
            <person name="Jin S."/>
            <person name="Johri S."/>
            <person name="Kim M."/>
            <person name="Overton L."/>
            <person name="Reardon M."/>
            <person name="Tsitrin T."/>
            <person name="Vuong H."/>
            <person name="Weaver B."/>
            <person name="Ciecko A."/>
            <person name="Tallon L."/>
            <person name="Jackson J."/>
            <person name="Pai G."/>
            <person name="Aken S.V."/>
            <person name="Utterback T."/>
            <person name="Reidmuller S."/>
            <person name="Feldblyum T."/>
            <person name="Hsiao J."/>
            <person name="Zismann V."/>
            <person name="Iobst S."/>
            <person name="de Vazeille A.R."/>
            <person name="Buell C.R."/>
            <person name="Ying K."/>
            <person name="Li Y."/>
            <person name="Lu T."/>
            <person name="Huang Y."/>
            <person name="Zhao Q."/>
            <person name="Feng Q."/>
            <person name="Zhang L."/>
            <person name="Zhu J."/>
            <person name="Weng Q."/>
            <person name="Mu J."/>
            <person name="Lu Y."/>
            <person name="Fan D."/>
            <person name="Liu Y."/>
            <person name="Guan J."/>
            <person name="Zhang Y."/>
            <person name="Yu S."/>
            <person name="Liu X."/>
            <person name="Zhang Y."/>
            <person name="Hong G."/>
            <person name="Han B."/>
            <person name="Choisne N."/>
            <person name="Demange N."/>
            <person name="Orjeda G."/>
            <person name="Samain S."/>
            <person name="Cattolico L."/>
            <person name="Pelletier E."/>
            <person name="Couloux A."/>
            <person name="Segurens B."/>
            <person name="Wincker P."/>
            <person name="D'Hont A."/>
            <person name="Scarpelli C."/>
            <person name="Weissenbach J."/>
            <person name="Salanoubat M."/>
            <person name="Quetier F."/>
            <person name="Yu Y."/>
            <person name="Kim H.R."/>
            <person name="Rambo T."/>
            <person name="Currie J."/>
            <person name="Collura K."/>
            <person name="Luo M."/>
            <person name="Yang T."/>
            <person name="Ammiraju J.S.S."/>
            <person name="Engler F."/>
            <person name="Soderlund C."/>
            <person name="Wing R.A."/>
            <person name="Palmer L.E."/>
            <person name="de la Bastide M."/>
            <person name="Spiegel L."/>
            <person name="Nascimento L."/>
            <person name="Zutavern T."/>
            <person name="O'Shaughnessy A."/>
            <person name="Dike S."/>
            <person name="Dedhia N."/>
            <person name="Preston R."/>
            <person name="Balija V."/>
            <person name="McCombie W.R."/>
            <person name="Chow T."/>
            <person name="Chen H."/>
            <person name="Chung M."/>
            <person name="Chen C."/>
            <person name="Shaw J."/>
            <person name="Wu H."/>
            <person name="Hsiao K."/>
            <person name="Chao Y."/>
            <person name="Chu M."/>
            <person name="Cheng C."/>
            <person name="Hour A."/>
            <person name="Lee P."/>
            <person name="Lin S."/>
            <person name="Lin Y."/>
            <person name="Liou J."/>
            <person name="Liu S."/>
            <person name="Hsing Y."/>
            <person name="Raghuvanshi S."/>
            <person name="Mohanty A."/>
            <person name="Bharti A.K."/>
            <person name="Gaur A."/>
            <person name="Gupta V."/>
            <person name="Kumar D."/>
            <person name="Ravi V."/>
            <person name="Vij S."/>
            <person name="Kapur A."/>
            <person name="Khurana P."/>
            <person name="Khurana P."/>
            <person name="Khurana J.P."/>
            <person name="Tyagi A.K."/>
            <person name="Gaikwad K."/>
            <person name="Singh A."/>
            <person name="Dalal V."/>
            <person name="Srivastava S."/>
            <person name="Dixit A."/>
            <person name="Pal A.K."/>
            <person name="Ghazi I.A."/>
            <person name="Yadav M."/>
            <person name="Pandit A."/>
            <person name="Bhargava A."/>
            <person name="Sureshbabu K."/>
            <person name="Batra K."/>
            <person name="Sharma T.R."/>
            <person name="Mohapatra T."/>
            <person name="Singh N.K."/>
            <person name="Messing J."/>
            <person name="Nelson A.B."/>
            <person name="Fuks G."/>
            <person name="Kavchok S."/>
            <person name="Keizer G."/>
            <person name="Linton E."/>
            <person name="Llaca V."/>
            <person name="Song R."/>
            <person name="Tanyolac B."/>
            <person name="Young S."/>
            <person name="Ho-Il K."/>
            <person name="Hahn J.H."/>
            <person name="Sangsakoo G."/>
            <person name="Vanavichit A."/>
            <person name="de Mattos Luiz.A.T."/>
            <person name="Zimmer P.D."/>
            <person name="Malone G."/>
            <person name="Dellagostin O."/>
            <person name="de Oliveira A.C."/>
            <person name="Bevan M."/>
            <person name="Bancroft I."/>
            <person name="Minx P."/>
            <person name="Cordum H."/>
            <person name="Wilson R."/>
            <person name="Cheng Z."/>
            <person name="Jin W."/>
            <person name="Jiang J."/>
            <person name="Leong S.A."/>
            <person name="Iwama H."/>
            <person name="Gojobori T."/>
            <person name="Itoh T."/>
            <person name="Niimura Y."/>
            <person name="Fujii Y."/>
            <person name="Habara T."/>
            <person name="Sakai H."/>
            <person name="Sato Y."/>
            <person name="Wilson G."/>
            <person name="Kumar K."/>
            <person name="McCouch S."/>
            <person name="Juretic N."/>
            <person name="Hoen D."/>
            <person name="Wright S."/>
            <person name="Bruskiewich R."/>
            <person name="Bureau T."/>
            <person name="Miyao A."/>
            <person name="Hirochika H."/>
            <person name="Nishikawa T."/>
            <person name="Kadowaki K."/>
            <person name="Sugiura M."/>
            <person name="Burr B."/>
            <person name="Sasaki T."/>
        </authorList>
    </citation>
    <scope>NUCLEOTIDE SEQUENCE [LARGE SCALE GENOMIC DNA]</scope>
    <source>
        <strain evidence="3">cv. Nipponbare</strain>
    </source>
</reference>
<accession>Q69T92</accession>
<reference evidence="1" key="2">
    <citation type="submission" date="2002-02" db="EMBL/GenBank/DDBJ databases">
        <title>Oryza sativa nipponbare(GA3) genomic DNA, chromosome 6, PAC clone:P0652D10.</title>
        <authorList>
            <person name="Sasaki T."/>
            <person name="Matsumoto T."/>
            <person name="Yamamoto K."/>
        </authorList>
    </citation>
    <scope>NUCLEOTIDE SEQUENCE</scope>
</reference>
<evidence type="ECO:0000313" key="3">
    <source>
        <dbReference type="Proteomes" id="UP000000763"/>
    </source>
</evidence>
<proteinExistence type="predicted"/>
<dbReference type="EMBL" id="AP004750">
    <property type="protein sequence ID" value="BAD61876.1"/>
    <property type="molecule type" value="Genomic_DNA"/>
</dbReference>
<dbReference type="EMBL" id="AP004757">
    <property type="protein sequence ID" value="BAD33232.1"/>
    <property type="molecule type" value="Genomic_DNA"/>
</dbReference>
<gene>
    <name evidence="2" type="ORF">P0421H01.37</name>
    <name evidence="1" type="ORF">P0652D10.7</name>
</gene>
<name>Q69T92_ORYSJ</name>
<sequence>MSEFSSGEFRRSAGDVGILSIGVLEECRRCRHSRRSCTSMNKVRSTGGTARATRTLCVGKTACNAVVTDNSCRLHRRRCLSINLLSSHNVFAAKQVKVPAATRSASGLPLRGHHARHYCSPRCSPSAKWVKLIRTKLVPVLIKLLDLAFLHVRLAMGLHIRAPLGSRRGGEESGKIGRRDRIVTVVASADAGCTSNSIVVNTIRDEAMVATGDADQPSSTSTSLCPVILPHPRAILGLLLQLHTSSRPLPPWPKGKKRER</sequence>
<evidence type="ECO:0000313" key="2">
    <source>
        <dbReference type="EMBL" id="BAD61876.1"/>
    </source>
</evidence>
<dbReference type="AlphaFoldDB" id="Q69T92"/>
<reference evidence="2" key="1">
    <citation type="submission" date="2002-02" db="EMBL/GenBank/DDBJ databases">
        <title>Oryza sativa nipponbare(GA3) genomic DNA, chromosome 6, PAC clone:P0421H01.</title>
        <authorList>
            <person name="Sasaki T."/>
            <person name="Matsumoto T."/>
            <person name="Yamamoto K."/>
        </authorList>
    </citation>
    <scope>NUCLEOTIDE SEQUENCE</scope>
</reference>
<protein>
    <submittedName>
        <fullName evidence="1">Uncharacterized protein</fullName>
    </submittedName>
</protein>
<organism evidence="1 3">
    <name type="scientific">Oryza sativa subsp. japonica</name>
    <name type="common">Rice</name>
    <dbReference type="NCBI Taxonomy" id="39947"/>
    <lineage>
        <taxon>Eukaryota</taxon>
        <taxon>Viridiplantae</taxon>
        <taxon>Streptophyta</taxon>
        <taxon>Embryophyta</taxon>
        <taxon>Tracheophyta</taxon>
        <taxon>Spermatophyta</taxon>
        <taxon>Magnoliopsida</taxon>
        <taxon>Liliopsida</taxon>
        <taxon>Poales</taxon>
        <taxon>Poaceae</taxon>
        <taxon>BOP clade</taxon>
        <taxon>Oryzoideae</taxon>
        <taxon>Oryzeae</taxon>
        <taxon>Oryzinae</taxon>
        <taxon>Oryza</taxon>
        <taxon>Oryza sativa</taxon>
    </lineage>
</organism>
<reference evidence="3" key="4">
    <citation type="journal article" date="2008" name="Nucleic Acids Res.">
        <title>The rice annotation project database (RAP-DB): 2008 update.</title>
        <authorList>
            <consortium name="The rice annotation project (RAP)"/>
        </authorList>
    </citation>
    <scope>GENOME REANNOTATION</scope>
    <source>
        <strain evidence="3">cv. Nipponbare</strain>
    </source>
</reference>
<evidence type="ECO:0000313" key="1">
    <source>
        <dbReference type="EMBL" id="BAD33232.1"/>
    </source>
</evidence>
<dbReference type="Proteomes" id="UP000000763">
    <property type="component" value="Chromosome 6"/>
</dbReference>